<comment type="caution">
    <text evidence="2">The sequence shown here is derived from an EMBL/GenBank/DDBJ whole genome shotgun (WGS) entry which is preliminary data.</text>
</comment>
<dbReference type="Gene3D" id="3.10.450.50">
    <property type="match status" value="1"/>
</dbReference>
<organism evidence="2 3">
    <name type="scientific">Frankia nepalensis</name>
    <dbReference type="NCBI Taxonomy" id="1836974"/>
    <lineage>
        <taxon>Bacteria</taxon>
        <taxon>Bacillati</taxon>
        <taxon>Actinomycetota</taxon>
        <taxon>Actinomycetes</taxon>
        <taxon>Frankiales</taxon>
        <taxon>Frankiaceae</taxon>
        <taxon>Frankia</taxon>
    </lineage>
</organism>
<dbReference type="Proteomes" id="UP000604475">
    <property type="component" value="Unassembled WGS sequence"/>
</dbReference>
<keyword evidence="3" id="KW-1185">Reference proteome</keyword>
<sequence>MSTAAFQGNDVAGVADVERRRCEAWSGEDLSPLEELLDEELWYVHTNGRRDSKRSLIDLLKVGTRTAQRDSLEIQVYGDVAVTTGGLVIAVPSADGTASQTFVSDVLQVWRRRDGEWRLIAQQSTPRAA</sequence>
<accession>A0A937RRN6</accession>
<reference evidence="2" key="1">
    <citation type="submission" date="2020-12" db="EMBL/GenBank/DDBJ databases">
        <title>Genomic characterization of non-nitrogen-fixing Frankia strains.</title>
        <authorList>
            <person name="Carlos-Shanley C."/>
            <person name="Guerra T."/>
            <person name="Hahn D."/>
        </authorList>
    </citation>
    <scope>NUCLEOTIDE SEQUENCE</scope>
    <source>
        <strain evidence="2">CN6</strain>
    </source>
</reference>
<protein>
    <submittedName>
        <fullName evidence="2">Nuclear transport factor 2 family protein</fullName>
    </submittedName>
</protein>
<evidence type="ECO:0000313" key="2">
    <source>
        <dbReference type="EMBL" id="MBL7632109.1"/>
    </source>
</evidence>
<dbReference type="Pfam" id="PF14534">
    <property type="entry name" value="DUF4440"/>
    <property type="match status" value="1"/>
</dbReference>
<proteinExistence type="predicted"/>
<gene>
    <name evidence="2" type="ORF">I7412_34145</name>
</gene>
<dbReference type="RefSeq" id="WP_203002636.1">
    <property type="nucleotide sequence ID" value="NZ_JADWYU010000150.1"/>
</dbReference>
<dbReference type="InterPro" id="IPR032710">
    <property type="entry name" value="NTF2-like_dom_sf"/>
</dbReference>
<dbReference type="EMBL" id="JAEACQ010000295">
    <property type="protein sequence ID" value="MBL7632109.1"/>
    <property type="molecule type" value="Genomic_DNA"/>
</dbReference>
<evidence type="ECO:0000313" key="3">
    <source>
        <dbReference type="Proteomes" id="UP000604475"/>
    </source>
</evidence>
<dbReference type="SUPFAM" id="SSF54427">
    <property type="entry name" value="NTF2-like"/>
    <property type="match status" value="1"/>
</dbReference>
<name>A0A937RRN6_9ACTN</name>
<evidence type="ECO:0000259" key="1">
    <source>
        <dbReference type="Pfam" id="PF14534"/>
    </source>
</evidence>
<dbReference type="InterPro" id="IPR027843">
    <property type="entry name" value="DUF4440"/>
</dbReference>
<dbReference type="AlphaFoldDB" id="A0A937RRN6"/>
<feature type="domain" description="DUF4440" evidence="1">
    <location>
        <begin position="14"/>
        <end position="119"/>
    </location>
</feature>